<comment type="similarity">
    <text evidence="1">Belongs to the DOCK family.</text>
</comment>
<feature type="region of interest" description="Disordered" evidence="2">
    <location>
        <begin position="659"/>
        <end position="690"/>
    </location>
</feature>
<name>A0A7R8VIC5_TIMDO</name>
<feature type="compositionally biased region" description="Basic and acidic residues" evidence="2">
    <location>
        <begin position="342"/>
        <end position="357"/>
    </location>
</feature>
<sequence length="947" mass="107006">MRWDGHVVCMGDDRRVHNILVGKPEDTSPFEVKEEFGNQINLSRDRGLNPGPPAEKSDNLPLDRQVTLGQLVACAPLAILVVAAVKCTLSLLPQEFSLVAGSAAGRPMSLCDVVDPLDYEEFIQQHQLLLDRDPLHHVLDFPENDIRVGIVPRKIRTLSPVVPEESLLELEVEPIFASMALYDAKEKKKVSENFYFDMNSESLKRMLTSHIPYSDVSTLSRSCIFNITYPTTDMFLVIKLEKILQGDINECAEPYMKDDKNRDKVRANVAAASERLGKYRMPFAWTAIYIMNIINGVNSLERESGSDKESGGSNSLDRKSSSSSFDQFRKRASDMSSLTRRGSLERRSNTEKRRSWSPEDFGSSLDSFRPVTLTVSSFFKQESDRLRDEDLYKFLQDLKRPCSVMKKLKCIPGTLKLDISPCPDELRYCLTTELARLNPYPDEKGRPTKEILEFPLREVFTPHYSYRNLLYVYPKELNFGSRAGSARNIAVKVQLMCGEEDCDALPVIFGKSSCPEFTTEAYTTHIRSIIYKLYCFFQWLPIYRDGRLQSGEFCLPVMIERPPPNYSFIPPDVLLPGTKWVDNHKGIFLVTLGAVSSVHAQDKYLDKFLNICAILQDGNIPARIGEANMENELKTRSSSNPDIHNFVSGDDAEINSLMRGLDRTSSMRAETDDEDKFEEGEEEEDTEEDSIYQELESLEEMDIPEEAVEDPGPSESKRMKVSFARGVKEILNMKLFLFEMIVKSMVEHLAAIGSLDAPRKMRFCEQFTDDVTTLVNTITSDIISRYNRETKLDFLRIVCSHEHFVALNLPFGTPFTPSSAPASPSLSVCSSASQSSFISTLIGGDKMSFAELSPAFKQQHFLVGLVLSDLASVLEIPSSFLHSKAVNLVRNLMTCHDCDTRYVEMECKARVAALYLPLLGIIMDNLPQLYGYNSDQQGKLFNMDVRD</sequence>
<dbReference type="Pfam" id="PF11878">
    <property type="entry name" value="DOCK_C-D_N"/>
    <property type="match status" value="1"/>
</dbReference>
<evidence type="ECO:0000256" key="1">
    <source>
        <dbReference type="PROSITE-ProRule" id="PRU00983"/>
    </source>
</evidence>
<dbReference type="Pfam" id="PF14429">
    <property type="entry name" value="DOCK-C2"/>
    <property type="match status" value="1"/>
</dbReference>
<dbReference type="InterPro" id="IPR026791">
    <property type="entry name" value="DOCK"/>
</dbReference>
<feature type="region of interest" description="Disordered" evidence="2">
    <location>
        <begin position="301"/>
        <end position="361"/>
    </location>
</feature>
<dbReference type="GO" id="GO:0007264">
    <property type="term" value="P:small GTPase-mediated signal transduction"/>
    <property type="evidence" value="ECO:0007669"/>
    <property type="project" value="InterPro"/>
</dbReference>
<gene>
    <name evidence="4" type="ORF">TDIB3V08_LOCUS5042</name>
</gene>
<dbReference type="Gene3D" id="2.60.40.150">
    <property type="entry name" value="C2 domain"/>
    <property type="match status" value="1"/>
</dbReference>
<evidence type="ECO:0000313" key="4">
    <source>
        <dbReference type="EMBL" id="CAD7198764.1"/>
    </source>
</evidence>
<accession>A0A7R8VIC5</accession>
<feature type="region of interest" description="Disordered" evidence="2">
    <location>
        <begin position="41"/>
        <end position="60"/>
    </location>
</feature>
<evidence type="ECO:0000259" key="3">
    <source>
        <dbReference type="PROSITE" id="PS51650"/>
    </source>
</evidence>
<dbReference type="PROSITE" id="PS51650">
    <property type="entry name" value="C2_DOCK"/>
    <property type="match status" value="1"/>
</dbReference>
<dbReference type="InterPro" id="IPR027007">
    <property type="entry name" value="C2_DOCK-type_domain"/>
</dbReference>
<organism evidence="4">
    <name type="scientific">Timema douglasi</name>
    <name type="common">Walking stick</name>
    <dbReference type="NCBI Taxonomy" id="61478"/>
    <lineage>
        <taxon>Eukaryota</taxon>
        <taxon>Metazoa</taxon>
        <taxon>Ecdysozoa</taxon>
        <taxon>Arthropoda</taxon>
        <taxon>Hexapoda</taxon>
        <taxon>Insecta</taxon>
        <taxon>Pterygota</taxon>
        <taxon>Neoptera</taxon>
        <taxon>Polyneoptera</taxon>
        <taxon>Phasmatodea</taxon>
        <taxon>Timematodea</taxon>
        <taxon>Timematoidea</taxon>
        <taxon>Timematidae</taxon>
        <taxon>Timema</taxon>
    </lineage>
</organism>
<dbReference type="PANTHER" id="PTHR23317">
    <property type="entry name" value="DEDICATOR OF CYTOKINESIS DOCK"/>
    <property type="match status" value="1"/>
</dbReference>
<evidence type="ECO:0000256" key="2">
    <source>
        <dbReference type="SAM" id="MobiDB-lite"/>
    </source>
</evidence>
<feature type="compositionally biased region" description="Acidic residues" evidence="2">
    <location>
        <begin position="671"/>
        <end position="690"/>
    </location>
</feature>
<protein>
    <recommendedName>
        <fullName evidence="3">C2 DOCK-type domain-containing protein</fullName>
    </recommendedName>
</protein>
<proteinExistence type="inferred from homology"/>
<dbReference type="EMBL" id="OA566357">
    <property type="protein sequence ID" value="CAD7198764.1"/>
    <property type="molecule type" value="Genomic_DNA"/>
</dbReference>
<dbReference type="GO" id="GO:0005085">
    <property type="term" value="F:guanyl-nucleotide exchange factor activity"/>
    <property type="evidence" value="ECO:0007669"/>
    <property type="project" value="InterPro"/>
</dbReference>
<reference evidence="4" key="1">
    <citation type="submission" date="2020-11" db="EMBL/GenBank/DDBJ databases">
        <authorList>
            <person name="Tran Van P."/>
        </authorList>
    </citation>
    <scope>NUCLEOTIDE SEQUENCE</scope>
</reference>
<dbReference type="AlphaFoldDB" id="A0A7R8VIC5"/>
<dbReference type="InterPro" id="IPR035892">
    <property type="entry name" value="C2_domain_sf"/>
</dbReference>
<dbReference type="PANTHER" id="PTHR23317:SF76">
    <property type="entry name" value="LD20667P"/>
    <property type="match status" value="1"/>
</dbReference>
<dbReference type="InterPro" id="IPR021816">
    <property type="entry name" value="DOCK_C/D_N"/>
</dbReference>
<feature type="domain" description="C2 DOCK-type" evidence="3">
    <location>
        <begin position="467"/>
        <end position="524"/>
    </location>
</feature>
<feature type="compositionally biased region" description="Basic and acidic residues" evidence="2">
    <location>
        <begin position="301"/>
        <end position="320"/>
    </location>
</feature>